<accession>A0AAE1GMY5</accession>
<sequence length="308" mass="35821">MADGKKLLRKAMKLANTFPARNLDILLEIATKDRITRTGKHSKHRDVMIRIGDGQLRIREGGTHKDSTIKATGISQIVLNVVIVGNGDMRRGDPVMPQGILEQESRAWYNVDDYKEEISVFVNKIYDRCALHIEEGRDEMEKYHKKSRIKPLKEGDRVYVKYIPKRGMKKKLQPLYDGPYRVLRKISDVVVKLRKIVSSKEVTVHTDKIRLIPEASLTNKEDTEIRRAYPVRKYREEAEEPWEMFAYDEDNEDDMIGNNDNEQPDEEDEVEIVSPPRFVVSSESPVCYRHKNPLFALDSVSLRRAKYY</sequence>
<evidence type="ECO:0000313" key="2">
    <source>
        <dbReference type="Proteomes" id="UP001286313"/>
    </source>
</evidence>
<evidence type="ECO:0000313" key="1">
    <source>
        <dbReference type="EMBL" id="KAK3895482.1"/>
    </source>
</evidence>
<organism evidence="1 2">
    <name type="scientific">Petrolisthes cinctipes</name>
    <name type="common">Flat porcelain crab</name>
    <dbReference type="NCBI Taxonomy" id="88211"/>
    <lineage>
        <taxon>Eukaryota</taxon>
        <taxon>Metazoa</taxon>
        <taxon>Ecdysozoa</taxon>
        <taxon>Arthropoda</taxon>
        <taxon>Crustacea</taxon>
        <taxon>Multicrustacea</taxon>
        <taxon>Malacostraca</taxon>
        <taxon>Eumalacostraca</taxon>
        <taxon>Eucarida</taxon>
        <taxon>Decapoda</taxon>
        <taxon>Pleocyemata</taxon>
        <taxon>Anomura</taxon>
        <taxon>Galatheoidea</taxon>
        <taxon>Porcellanidae</taxon>
        <taxon>Petrolisthes</taxon>
    </lineage>
</organism>
<proteinExistence type="predicted"/>
<dbReference type="AlphaFoldDB" id="A0AAE1GMY5"/>
<dbReference type="Proteomes" id="UP001286313">
    <property type="component" value="Unassembled WGS sequence"/>
</dbReference>
<gene>
    <name evidence="1" type="ORF">Pcinc_000824</name>
</gene>
<reference evidence="1" key="1">
    <citation type="submission" date="2023-10" db="EMBL/GenBank/DDBJ databases">
        <title>Genome assemblies of two species of porcelain crab, Petrolisthes cinctipes and Petrolisthes manimaculis (Anomura: Porcellanidae).</title>
        <authorList>
            <person name="Angst P."/>
        </authorList>
    </citation>
    <scope>NUCLEOTIDE SEQUENCE</scope>
    <source>
        <strain evidence="1">PB745_01</strain>
        <tissue evidence="1">Gill</tissue>
    </source>
</reference>
<keyword evidence="2" id="KW-1185">Reference proteome</keyword>
<dbReference type="EMBL" id="JAWQEG010000040">
    <property type="protein sequence ID" value="KAK3895482.1"/>
    <property type="molecule type" value="Genomic_DNA"/>
</dbReference>
<protein>
    <submittedName>
        <fullName evidence="1">Uncharacterized protein</fullName>
    </submittedName>
</protein>
<name>A0AAE1GMY5_PETCI</name>
<comment type="caution">
    <text evidence="1">The sequence shown here is derived from an EMBL/GenBank/DDBJ whole genome shotgun (WGS) entry which is preliminary data.</text>
</comment>